<dbReference type="HAMAP" id="MF_00235">
    <property type="entry name" value="Adenylate_kinase_Adk"/>
    <property type="match status" value="1"/>
</dbReference>
<name>A0A9N9AWH3_9GLOM</name>
<comment type="similarity">
    <text evidence="4">Belongs to the adenylate kinase family.</text>
</comment>
<dbReference type="GO" id="GO:0005524">
    <property type="term" value="F:ATP binding"/>
    <property type="evidence" value="ECO:0007669"/>
    <property type="project" value="InterPro"/>
</dbReference>
<dbReference type="PROSITE" id="PS00113">
    <property type="entry name" value="ADENYLATE_KINASE"/>
    <property type="match status" value="1"/>
</dbReference>
<dbReference type="GO" id="GO:0006139">
    <property type="term" value="P:nucleobase-containing compound metabolic process"/>
    <property type="evidence" value="ECO:0007669"/>
    <property type="project" value="InterPro"/>
</dbReference>
<dbReference type="CDD" id="cd01428">
    <property type="entry name" value="ADK"/>
    <property type="match status" value="1"/>
</dbReference>
<keyword evidence="2" id="KW-0547">Nucleotide-binding</keyword>
<dbReference type="SUPFAM" id="SSF52540">
    <property type="entry name" value="P-loop containing nucleoside triphosphate hydrolases"/>
    <property type="match status" value="1"/>
</dbReference>
<dbReference type="InterPro" id="IPR033690">
    <property type="entry name" value="Adenylat_kinase_CS"/>
</dbReference>
<gene>
    <name evidence="5" type="ORF">POCULU_LOCUS4647</name>
</gene>
<dbReference type="Pfam" id="PF00406">
    <property type="entry name" value="ADK"/>
    <property type="match status" value="1"/>
</dbReference>
<keyword evidence="3 4" id="KW-0418">Kinase</keyword>
<sequence length="298" mass="33506">MPQPATNQHYGEDDVAPTQCLPDFPFSLRYGFFCTCLPLEEALTSVPAKTAEQTPWYSRFGKRRGLDRSGEVPHQVEFVENYENIDVSFLPFDSYLIVFVLGAPGSGKGTQCARVAEAYGLAHISTGDLLREEAAKETELGKGIRESMKQGKMVSTELTLKLLFQAMEASGKDVSGFLIDGFPRTMDQAVEFENTIGRCDFVLYYDCPTETLIRRLIKRGETSGRIDDNLTSIETRIQVFEQTSLPVIEYYEHEGRVQQVDGSGPVEQVTEETFSIFDMVFDQEIQANNTAELEEVRK</sequence>
<keyword evidence="6" id="KW-1185">Reference proteome</keyword>
<evidence type="ECO:0000313" key="6">
    <source>
        <dbReference type="Proteomes" id="UP000789572"/>
    </source>
</evidence>
<proteinExistence type="inferred from homology"/>
<reference evidence="5" key="1">
    <citation type="submission" date="2021-06" db="EMBL/GenBank/DDBJ databases">
        <authorList>
            <person name="Kallberg Y."/>
            <person name="Tangrot J."/>
            <person name="Rosling A."/>
        </authorList>
    </citation>
    <scope>NUCLEOTIDE SEQUENCE</scope>
    <source>
        <strain evidence="5">IA702</strain>
    </source>
</reference>
<keyword evidence="1 4" id="KW-0808">Transferase</keyword>
<organism evidence="5 6">
    <name type="scientific">Paraglomus occultum</name>
    <dbReference type="NCBI Taxonomy" id="144539"/>
    <lineage>
        <taxon>Eukaryota</taxon>
        <taxon>Fungi</taxon>
        <taxon>Fungi incertae sedis</taxon>
        <taxon>Mucoromycota</taxon>
        <taxon>Glomeromycotina</taxon>
        <taxon>Glomeromycetes</taxon>
        <taxon>Paraglomerales</taxon>
        <taxon>Paraglomeraceae</taxon>
        <taxon>Paraglomus</taxon>
    </lineage>
</organism>
<dbReference type="InterPro" id="IPR027417">
    <property type="entry name" value="P-loop_NTPase"/>
</dbReference>
<dbReference type="Gene3D" id="3.40.50.300">
    <property type="entry name" value="P-loop containing nucleotide triphosphate hydrolases"/>
    <property type="match status" value="1"/>
</dbReference>
<comment type="caution">
    <text evidence="5">The sequence shown here is derived from an EMBL/GenBank/DDBJ whole genome shotgun (WGS) entry which is preliminary data.</text>
</comment>
<evidence type="ECO:0000256" key="3">
    <source>
        <dbReference type="ARBA" id="ARBA00022777"/>
    </source>
</evidence>
<evidence type="ECO:0000256" key="2">
    <source>
        <dbReference type="ARBA" id="ARBA00022741"/>
    </source>
</evidence>
<accession>A0A9N9AWH3</accession>
<dbReference type="Proteomes" id="UP000789572">
    <property type="component" value="Unassembled WGS sequence"/>
</dbReference>
<dbReference type="OrthoDB" id="442176at2759"/>
<dbReference type="EMBL" id="CAJVPJ010000620">
    <property type="protein sequence ID" value="CAG8543314.1"/>
    <property type="molecule type" value="Genomic_DNA"/>
</dbReference>
<protein>
    <submittedName>
        <fullName evidence="5">1088_t:CDS:1</fullName>
    </submittedName>
</protein>
<evidence type="ECO:0000256" key="1">
    <source>
        <dbReference type="ARBA" id="ARBA00022679"/>
    </source>
</evidence>
<dbReference type="InterPro" id="IPR000850">
    <property type="entry name" value="Adenylat/UMP-CMP_kin"/>
</dbReference>
<dbReference type="AlphaFoldDB" id="A0A9N9AWH3"/>
<dbReference type="PRINTS" id="PR00094">
    <property type="entry name" value="ADENYLTKNASE"/>
</dbReference>
<dbReference type="PANTHER" id="PTHR23359">
    <property type="entry name" value="NUCLEOTIDE KINASE"/>
    <property type="match status" value="1"/>
</dbReference>
<dbReference type="GO" id="GO:0019205">
    <property type="term" value="F:nucleobase-containing compound kinase activity"/>
    <property type="evidence" value="ECO:0007669"/>
    <property type="project" value="InterPro"/>
</dbReference>
<evidence type="ECO:0000256" key="4">
    <source>
        <dbReference type="RuleBase" id="RU003330"/>
    </source>
</evidence>
<evidence type="ECO:0000313" key="5">
    <source>
        <dbReference type="EMBL" id="CAG8543314.1"/>
    </source>
</evidence>